<name>G5A2M3_PHYSP</name>
<evidence type="ECO:0000313" key="2">
    <source>
        <dbReference type="EMBL" id="EGZ09913.1"/>
    </source>
</evidence>
<organism evidence="2 3">
    <name type="scientific">Phytophthora sojae (strain P6497)</name>
    <name type="common">Soybean stem and root rot agent</name>
    <name type="synonym">Phytophthora megasperma f. sp. glycines</name>
    <dbReference type="NCBI Taxonomy" id="1094619"/>
    <lineage>
        <taxon>Eukaryota</taxon>
        <taxon>Sar</taxon>
        <taxon>Stramenopiles</taxon>
        <taxon>Oomycota</taxon>
        <taxon>Peronosporomycetes</taxon>
        <taxon>Peronosporales</taxon>
        <taxon>Peronosporaceae</taxon>
        <taxon>Phytophthora</taxon>
    </lineage>
</organism>
<dbReference type="KEGG" id="psoj:PHYSODRAFT_338623"/>
<dbReference type="EMBL" id="JH159159">
    <property type="protein sequence ID" value="EGZ09913.1"/>
    <property type="molecule type" value="Genomic_DNA"/>
</dbReference>
<proteinExistence type="predicted"/>
<dbReference type="GeneID" id="20647604"/>
<sequence>MDTLAKYAVVQVSATRVRRAEEKDAEGGGKTKGAKKATRKIDVKHATEMEIAQSKEAPSAVSAAVGVPIDAAEVKETAQNSQPASIADAAKDTEGKAKTTADFVPVMVEEVLSDMLNVVAGWP</sequence>
<dbReference type="RefSeq" id="XP_009534774.1">
    <property type="nucleotide sequence ID" value="XM_009536479.1"/>
</dbReference>
<dbReference type="Proteomes" id="UP000002640">
    <property type="component" value="Unassembled WGS sequence"/>
</dbReference>
<feature type="region of interest" description="Disordered" evidence="1">
    <location>
        <begin position="76"/>
        <end position="95"/>
    </location>
</feature>
<feature type="region of interest" description="Disordered" evidence="1">
    <location>
        <begin position="17"/>
        <end position="40"/>
    </location>
</feature>
<accession>G5A2M3</accession>
<dbReference type="AlphaFoldDB" id="G5A2M3"/>
<evidence type="ECO:0000313" key="3">
    <source>
        <dbReference type="Proteomes" id="UP000002640"/>
    </source>
</evidence>
<reference evidence="2 3" key="1">
    <citation type="journal article" date="2006" name="Science">
        <title>Phytophthora genome sequences uncover evolutionary origins and mechanisms of pathogenesis.</title>
        <authorList>
            <person name="Tyler B.M."/>
            <person name="Tripathy S."/>
            <person name="Zhang X."/>
            <person name="Dehal P."/>
            <person name="Jiang R.H."/>
            <person name="Aerts A."/>
            <person name="Arredondo F.D."/>
            <person name="Baxter L."/>
            <person name="Bensasson D."/>
            <person name="Beynon J.L."/>
            <person name="Chapman J."/>
            <person name="Damasceno C.M."/>
            <person name="Dorrance A.E."/>
            <person name="Dou D."/>
            <person name="Dickerman A.W."/>
            <person name="Dubchak I.L."/>
            <person name="Garbelotto M."/>
            <person name="Gijzen M."/>
            <person name="Gordon S.G."/>
            <person name="Govers F."/>
            <person name="Grunwald N.J."/>
            <person name="Huang W."/>
            <person name="Ivors K.L."/>
            <person name="Jones R.W."/>
            <person name="Kamoun S."/>
            <person name="Krampis K."/>
            <person name="Lamour K.H."/>
            <person name="Lee M.K."/>
            <person name="McDonald W.H."/>
            <person name="Medina M."/>
            <person name="Meijer H.J."/>
            <person name="Nordberg E.K."/>
            <person name="Maclean D.J."/>
            <person name="Ospina-Giraldo M.D."/>
            <person name="Morris P.F."/>
            <person name="Phuntumart V."/>
            <person name="Putnam N.H."/>
            <person name="Rash S."/>
            <person name="Rose J.K."/>
            <person name="Sakihama Y."/>
            <person name="Salamov A.A."/>
            <person name="Savidor A."/>
            <person name="Scheuring C.F."/>
            <person name="Smith B.M."/>
            <person name="Sobral B.W."/>
            <person name="Terry A."/>
            <person name="Torto-Alalibo T.A."/>
            <person name="Win J."/>
            <person name="Xu Z."/>
            <person name="Zhang H."/>
            <person name="Grigoriev I.V."/>
            <person name="Rokhsar D.S."/>
            <person name="Boore J.L."/>
        </authorList>
    </citation>
    <scope>NUCLEOTIDE SEQUENCE [LARGE SCALE GENOMIC DNA]</scope>
    <source>
        <strain evidence="2 3">P6497</strain>
    </source>
</reference>
<protein>
    <submittedName>
        <fullName evidence="2">Uncharacterized protein</fullName>
    </submittedName>
</protein>
<evidence type="ECO:0000256" key="1">
    <source>
        <dbReference type="SAM" id="MobiDB-lite"/>
    </source>
</evidence>
<gene>
    <name evidence="2" type="ORF">PHYSODRAFT_338623</name>
</gene>
<keyword evidence="3" id="KW-1185">Reference proteome</keyword>
<feature type="compositionally biased region" description="Basic and acidic residues" evidence="1">
    <location>
        <begin position="18"/>
        <end position="29"/>
    </location>
</feature>
<dbReference type="InParanoid" id="G5A2M3"/>